<comment type="similarity">
    <text evidence="1">Belongs to the ABC transporter superfamily.</text>
</comment>
<feature type="domain" description="ABC transporter" evidence="5">
    <location>
        <begin position="5"/>
        <end position="233"/>
    </location>
</feature>
<evidence type="ECO:0000256" key="2">
    <source>
        <dbReference type="ARBA" id="ARBA00022448"/>
    </source>
</evidence>
<dbReference type="SMART" id="SM00382">
    <property type="entry name" value="AAA"/>
    <property type="match status" value="1"/>
</dbReference>
<dbReference type="RefSeq" id="WP_228416930.1">
    <property type="nucleotide sequence ID" value="NZ_CP081135.1"/>
</dbReference>
<keyword evidence="2" id="KW-0813">Transport</keyword>
<dbReference type="Proteomes" id="UP001198983">
    <property type="component" value="Chromosome"/>
</dbReference>
<organism evidence="6 7">
    <name type="scientific">Terrisporobacter hibernicus</name>
    <dbReference type="NCBI Taxonomy" id="2813371"/>
    <lineage>
        <taxon>Bacteria</taxon>
        <taxon>Bacillati</taxon>
        <taxon>Bacillota</taxon>
        <taxon>Clostridia</taxon>
        <taxon>Peptostreptococcales</taxon>
        <taxon>Peptostreptococcaceae</taxon>
        <taxon>Terrisporobacter</taxon>
    </lineage>
</organism>
<keyword evidence="7" id="KW-1185">Reference proteome</keyword>
<dbReference type="GO" id="GO:0005524">
    <property type="term" value="F:ATP binding"/>
    <property type="evidence" value="ECO:0007669"/>
    <property type="project" value="UniProtKB-KW"/>
</dbReference>
<dbReference type="PANTHER" id="PTHR43335">
    <property type="entry name" value="ABC TRANSPORTER, ATP-BINDING PROTEIN"/>
    <property type="match status" value="1"/>
</dbReference>
<name>A0AAX2ZL24_9FIRM</name>
<dbReference type="InterPro" id="IPR003439">
    <property type="entry name" value="ABC_transporter-like_ATP-bd"/>
</dbReference>
<dbReference type="InterPro" id="IPR027417">
    <property type="entry name" value="P-loop_NTPase"/>
</dbReference>
<dbReference type="GO" id="GO:0016887">
    <property type="term" value="F:ATP hydrolysis activity"/>
    <property type="evidence" value="ECO:0007669"/>
    <property type="project" value="InterPro"/>
</dbReference>
<dbReference type="InterPro" id="IPR017871">
    <property type="entry name" value="ABC_transporter-like_CS"/>
</dbReference>
<protein>
    <submittedName>
        <fullName evidence="6">ABC transporter ATP-binding protein</fullName>
    </submittedName>
</protein>
<dbReference type="PANTHER" id="PTHR43335:SF8">
    <property type="entry name" value="ABC TRANSPORTER, ATP-BINDING PROTEIN"/>
    <property type="match status" value="1"/>
</dbReference>
<evidence type="ECO:0000313" key="6">
    <source>
        <dbReference type="EMBL" id="UEL49020.1"/>
    </source>
</evidence>
<evidence type="ECO:0000313" key="7">
    <source>
        <dbReference type="Proteomes" id="UP001198983"/>
    </source>
</evidence>
<dbReference type="PROSITE" id="PS00211">
    <property type="entry name" value="ABC_TRANSPORTER_1"/>
    <property type="match status" value="1"/>
</dbReference>
<evidence type="ECO:0000256" key="4">
    <source>
        <dbReference type="ARBA" id="ARBA00022840"/>
    </source>
</evidence>
<evidence type="ECO:0000256" key="3">
    <source>
        <dbReference type="ARBA" id="ARBA00022741"/>
    </source>
</evidence>
<sequence length="306" mass="34249">MKSVIRTHKLCKKYGKDLALSNISITVNQGDIYGLVGNNGAGKSTLLRILTGQGVASSGQFELFEKSSKEELNNARCRTGTIIESPSFYEKLTVEQNMEYYRIQRGIPGKDKIDKVLEEVNLLDARKKKFKDLSLGMKQRLGLALAMMTEPELLLLDEPINGLDPSGIIEIRNLILKLNKEKNITILISSHILSELSNVATCYGFLNKGHLVEELSAKELEEKCKTYLEIKVSNPKKMSALLEEELGYKDYKVLPEDRIQIFEGIDNPGKISSLAISNSIGLLAMEEKYLDLENYYMSLIGGIQHA</sequence>
<keyword evidence="3" id="KW-0547">Nucleotide-binding</keyword>
<dbReference type="EMBL" id="CP081135">
    <property type="protein sequence ID" value="UEL49020.1"/>
    <property type="molecule type" value="Genomic_DNA"/>
</dbReference>
<gene>
    <name evidence="6" type="ORF">JW646_06120</name>
</gene>
<dbReference type="SUPFAM" id="SSF52540">
    <property type="entry name" value="P-loop containing nucleoside triphosphate hydrolases"/>
    <property type="match status" value="1"/>
</dbReference>
<accession>A0AAX2ZL24</accession>
<evidence type="ECO:0000256" key="1">
    <source>
        <dbReference type="ARBA" id="ARBA00005417"/>
    </source>
</evidence>
<dbReference type="Gene3D" id="3.40.50.300">
    <property type="entry name" value="P-loop containing nucleotide triphosphate hydrolases"/>
    <property type="match status" value="1"/>
</dbReference>
<keyword evidence="4 6" id="KW-0067">ATP-binding</keyword>
<dbReference type="KEGG" id="tem:JW646_06120"/>
<dbReference type="PROSITE" id="PS50893">
    <property type="entry name" value="ABC_TRANSPORTER_2"/>
    <property type="match status" value="1"/>
</dbReference>
<dbReference type="InterPro" id="IPR003593">
    <property type="entry name" value="AAA+_ATPase"/>
</dbReference>
<dbReference type="Pfam" id="PF00005">
    <property type="entry name" value="ABC_tran"/>
    <property type="match status" value="1"/>
</dbReference>
<proteinExistence type="inferred from homology"/>
<evidence type="ECO:0000259" key="5">
    <source>
        <dbReference type="PROSITE" id="PS50893"/>
    </source>
</evidence>
<reference evidence="6 7" key="1">
    <citation type="journal article" date="2023" name="Int. J. Syst. Evol. Microbiol.">
        <title>Terrisporobacter hibernicus sp. nov., isolated from bovine faeces in Northern Ireland.</title>
        <authorList>
            <person name="Mitchell M."/>
            <person name="Nguyen S.V."/>
            <person name="Connor M."/>
            <person name="Fairley D.J."/>
            <person name="Donoghue O."/>
            <person name="Marshall H."/>
            <person name="Koolman L."/>
            <person name="McMullan G."/>
            <person name="Schaffer K.E."/>
            <person name="McGrath J.W."/>
            <person name="Fanning S."/>
        </authorList>
    </citation>
    <scope>NUCLEOTIDE SEQUENCE [LARGE SCALE GENOMIC DNA]</scope>
    <source>
        <strain evidence="6 7">MCA3</strain>
    </source>
</reference>
<dbReference type="AlphaFoldDB" id="A0AAX2ZL24"/>